<dbReference type="Pfam" id="PF13145">
    <property type="entry name" value="Rotamase_2"/>
    <property type="match status" value="1"/>
</dbReference>
<keyword evidence="2" id="KW-1003">Cell membrane</keyword>
<accession>A0ABX3HK13</accession>
<organism evidence="7 8">
    <name type="scientific">Paenibacillus odorifer</name>
    <dbReference type="NCBI Taxonomy" id="189426"/>
    <lineage>
        <taxon>Bacteria</taxon>
        <taxon>Bacillati</taxon>
        <taxon>Bacillota</taxon>
        <taxon>Bacilli</taxon>
        <taxon>Bacillales</taxon>
        <taxon>Paenibacillaceae</taxon>
        <taxon>Paenibacillus</taxon>
    </lineage>
</organism>
<reference evidence="7 8" key="1">
    <citation type="submission" date="2016-10" db="EMBL/GenBank/DDBJ databases">
        <title>Paenibacillus species isolates.</title>
        <authorList>
            <person name="Beno S.M."/>
        </authorList>
    </citation>
    <scope>NUCLEOTIDE SEQUENCE [LARGE SCALE GENOMIC DNA]</scope>
    <source>
        <strain evidence="7 8">FSL R5-0923</strain>
    </source>
</reference>
<keyword evidence="4" id="KW-0143">Chaperone</keyword>
<gene>
    <name evidence="7" type="ORF">BSK51_17425</name>
</gene>
<dbReference type="EMBL" id="MPTD01000011">
    <property type="protein sequence ID" value="OMD50089.1"/>
    <property type="molecule type" value="Genomic_DNA"/>
</dbReference>
<dbReference type="Proteomes" id="UP000187313">
    <property type="component" value="Unassembled WGS sequence"/>
</dbReference>
<keyword evidence="3 5" id="KW-0472">Membrane</keyword>
<dbReference type="InterPro" id="IPR000297">
    <property type="entry name" value="PPIase_PpiC"/>
</dbReference>
<evidence type="ECO:0000256" key="5">
    <source>
        <dbReference type="SAM" id="Phobius"/>
    </source>
</evidence>
<comment type="caution">
    <text evidence="7">The sequence shown here is derived from an EMBL/GenBank/DDBJ whole genome shotgun (WGS) entry which is preliminary data.</text>
</comment>
<evidence type="ECO:0000313" key="7">
    <source>
        <dbReference type="EMBL" id="OMD50089.1"/>
    </source>
</evidence>
<feature type="transmembrane region" description="Helical" evidence="5">
    <location>
        <begin position="12"/>
        <end position="32"/>
    </location>
</feature>
<name>A0ABX3HK13_9BACL</name>
<keyword evidence="8" id="KW-1185">Reference proteome</keyword>
<dbReference type="InterPro" id="IPR052029">
    <property type="entry name" value="PpiD_chaperone"/>
</dbReference>
<evidence type="ECO:0000313" key="8">
    <source>
        <dbReference type="Proteomes" id="UP000187313"/>
    </source>
</evidence>
<evidence type="ECO:0000259" key="6">
    <source>
        <dbReference type="Pfam" id="PF13145"/>
    </source>
</evidence>
<evidence type="ECO:0000256" key="2">
    <source>
        <dbReference type="ARBA" id="ARBA00022475"/>
    </source>
</evidence>
<protein>
    <recommendedName>
        <fullName evidence="6">PpiC domain-containing protein</fullName>
    </recommendedName>
</protein>
<dbReference type="PANTHER" id="PTHR47529:SF1">
    <property type="entry name" value="PERIPLASMIC CHAPERONE PPID"/>
    <property type="match status" value="1"/>
</dbReference>
<keyword evidence="5" id="KW-0812">Transmembrane</keyword>
<evidence type="ECO:0000256" key="3">
    <source>
        <dbReference type="ARBA" id="ARBA00023136"/>
    </source>
</evidence>
<comment type="subcellular location">
    <subcellularLocation>
        <location evidence="1">Cell membrane</location>
    </subcellularLocation>
</comment>
<keyword evidence="5" id="KW-1133">Transmembrane helix</keyword>
<dbReference type="PANTHER" id="PTHR47529">
    <property type="entry name" value="PEPTIDYL-PROLYL CIS-TRANS ISOMERASE D"/>
    <property type="match status" value="1"/>
</dbReference>
<sequence>MTLRLHSKRNRLITILFALIAGSLLLIGAMNVQAPQAEEPLLTLNGQEVTAAEFNWHLQMNRALTADYFKQTYDANYSEKFWFTDYSGEKPIQRWIKESQTQLLTKRMELHLAQEAGVVSDISFEGFLKGMEHENQRRSQAAANKEVVYGPLHLEAQAYYSYYMSNLEDATIEAMRSNGGIVISDEQVRLEYEANLAAKYSRPGAIRLEWASLPFGPETEYKDQQKALEKMELLKAAVIAAEIRSDTGIHQQAKEFGINVGEVKITSASRRTAALENPKVLLAADQLAPGQISGLFAENGAIHLLYCLSVEDAGVIPFDQVKDAITLHLAQQKFRSMVDDKLSKAVPEWNYPMAERLANQAIQ</sequence>
<dbReference type="RefSeq" id="WP_076299779.1">
    <property type="nucleotide sequence ID" value="NZ_MPTD01000011.1"/>
</dbReference>
<evidence type="ECO:0000256" key="4">
    <source>
        <dbReference type="ARBA" id="ARBA00023186"/>
    </source>
</evidence>
<evidence type="ECO:0000256" key="1">
    <source>
        <dbReference type="ARBA" id="ARBA00004236"/>
    </source>
</evidence>
<feature type="domain" description="PpiC" evidence="6">
    <location>
        <begin position="183"/>
        <end position="323"/>
    </location>
</feature>
<proteinExistence type="predicted"/>